<dbReference type="RefSeq" id="WP_048641695.1">
    <property type="nucleotide sequence ID" value="NZ_CAXBGM010000030.1"/>
</dbReference>
<evidence type="ECO:0000256" key="5">
    <source>
        <dbReference type="ARBA" id="ARBA00022777"/>
    </source>
</evidence>
<dbReference type="InterPro" id="IPR036097">
    <property type="entry name" value="HisK_dim/P_sf"/>
</dbReference>
<dbReference type="Pfam" id="PF08448">
    <property type="entry name" value="PAS_4"/>
    <property type="match status" value="1"/>
</dbReference>
<dbReference type="Pfam" id="PF00512">
    <property type="entry name" value="HisKA"/>
    <property type="match status" value="1"/>
</dbReference>
<dbReference type="GO" id="GO:0000155">
    <property type="term" value="F:phosphorelay sensor kinase activity"/>
    <property type="evidence" value="ECO:0007669"/>
    <property type="project" value="InterPro"/>
</dbReference>
<dbReference type="InterPro" id="IPR004358">
    <property type="entry name" value="Sig_transdc_His_kin-like_C"/>
</dbReference>
<evidence type="ECO:0000259" key="9">
    <source>
        <dbReference type="PROSITE" id="PS50113"/>
    </source>
</evidence>
<keyword evidence="3" id="KW-0597">Phosphoprotein</keyword>
<feature type="domain" description="Histidine kinase" evidence="7">
    <location>
        <begin position="535"/>
        <end position="749"/>
    </location>
</feature>
<dbReference type="PROSITE" id="PS50109">
    <property type="entry name" value="HIS_KIN"/>
    <property type="match status" value="1"/>
</dbReference>
<name>A0A0H4PE00_9BACT</name>
<dbReference type="InterPro" id="IPR036890">
    <property type="entry name" value="HATPase_C_sf"/>
</dbReference>
<feature type="domain" description="PAC" evidence="9">
    <location>
        <begin position="458"/>
        <end position="510"/>
    </location>
</feature>
<dbReference type="STRING" id="320787.CA2015_1928"/>
<dbReference type="PROSITE" id="PS50112">
    <property type="entry name" value="PAS"/>
    <property type="match status" value="2"/>
</dbReference>
<accession>A0A0H4PE00</accession>
<dbReference type="KEGG" id="camu:CA2015_1928"/>
<feature type="domain" description="PAS" evidence="8">
    <location>
        <begin position="382"/>
        <end position="454"/>
    </location>
</feature>
<dbReference type="SUPFAM" id="SSF55785">
    <property type="entry name" value="PYP-like sensor domain (PAS domain)"/>
    <property type="match status" value="3"/>
</dbReference>
<dbReference type="InterPro" id="IPR000014">
    <property type="entry name" value="PAS"/>
</dbReference>
<evidence type="ECO:0000256" key="6">
    <source>
        <dbReference type="SAM" id="Coils"/>
    </source>
</evidence>
<dbReference type="AlphaFoldDB" id="A0A0H4PE00"/>
<dbReference type="InterPro" id="IPR052162">
    <property type="entry name" value="Sensor_kinase/Photoreceptor"/>
</dbReference>
<dbReference type="Pfam" id="PF02518">
    <property type="entry name" value="HATPase_c"/>
    <property type="match status" value="1"/>
</dbReference>
<evidence type="ECO:0000256" key="2">
    <source>
        <dbReference type="ARBA" id="ARBA00012438"/>
    </source>
</evidence>
<dbReference type="InterPro" id="IPR000700">
    <property type="entry name" value="PAS-assoc_C"/>
</dbReference>
<dbReference type="EMBL" id="CP012040">
    <property type="protein sequence ID" value="AKP51355.1"/>
    <property type="molecule type" value="Genomic_DNA"/>
</dbReference>
<reference evidence="10 11" key="1">
    <citation type="submission" date="2015-07" db="EMBL/GenBank/DDBJ databases">
        <authorList>
            <person name="Kim K.M."/>
        </authorList>
    </citation>
    <scope>NUCLEOTIDE SEQUENCE [LARGE SCALE GENOMIC DNA]</scope>
    <source>
        <strain evidence="10 11">KCTC 12363</strain>
    </source>
</reference>
<keyword evidence="4" id="KW-0808">Transferase</keyword>
<dbReference type="InterPro" id="IPR003661">
    <property type="entry name" value="HisK_dim/P_dom"/>
</dbReference>
<dbReference type="CDD" id="cd00130">
    <property type="entry name" value="PAS"/>
    <property type="match status" value="3"/>
</dbReference>
<protein>
    <recommendedName>
        <fullName evidence="2">histidine kinase</fullName>
        <ecNumber evidence="2">2.7.13.3</ecNumber>
    </recommendedName>
</protein>
<dbReference type="Proteomes" id="UP000036520">
    <property type="component" value="Chromosome"/>
</dbReference>
<dbReference type="EC" id="2.7.13.3" evidence="2"/>
<dbReference type="NCBIfam" id="TIGR00229">
    <property type="entry name" value="sensory_box"/>
    <property type="match status" value="3"/>
</dbReference>
<keyword evidence="5" id="KW-0418">Kinase</keyword>
<evidence type="ECO:0000313" key="10">
    <source>
        <dbReference type="EMBL" id="AKP51355.1"/>
    </source>
</evidence>
<evidence type="ECO:0000256" key="3">
    <source>
        <dbReference type="ARBA" id="ARBA00022553"/>
    </source>
</evidence>
<gene>
    <name evidence="10" type="ORF">CA2015_1928</name>
</gene>
<dbReference type="SUPFAM" id="SSF55874">
    <property type="entry name" value="ATPase domain of HSP90 chaperone/DNA topoisomerase II/histidine kinase"/>
    <property type="match status" value="1"/>
</dbReference>
<dbReference type="SMART" id="SM00387">
    <property type="entry name" value="HATPase_c"/>
    <property type="match status" value="1"/>
</dbReference>
<dbReference type="InterPro" id="IPR003594">
    <property type="entry name" value="HATPase_dom"/>
</dbReference>
<feature type="domain" description="PAS" evidence="8">
    <location>
        <begin position="274"/>
        <end position="311"/>
    </location>
</feature>
<dbReference type="Pfam" id="PF13426">
    <property type="entry name" value="PAS_9"/>
    <property type="match status" value="2"/>
</dbReference>
<keyword evidence="6" id="KW-0175">Coiled coil</keyword>
<dbReference type="SMART" id="SM00086">
    <property type="entry name" value="PAC"/>
    <property type="match status" value="2"/>
</dbReference>
<dbReference type="InterPro" id="IPR035965">
    <property type="entry name" value="PAS-like_dom_sf"/>
</dbReference>
<dbReference type="InterPro" id="IPR005467">
    <property type="entry name" value="His_kinase_dom"/>
</dbReference>
<evidence type="ECO:0000256" key="4">
    <source>
        <dbReference type="ARBA" id="ARBA00022679"/>
    </source>
</evidence>
<keyword evidence="11" id="KW-1185">Reference proteome</keyword>
<dbReference type="PROSITE" id="PS50113">
    <property type="entry name" value="PAC"/>
    <property type="match status" value="2"/>
</dbReference>
<dbReference type="PANTHER" id="PTHR43304:SF1">
    <property type="entry name" value="PAC DOMAIN-CONTAINING PROTEIN"/>
    <property type="match status" value="1"/>
</dbReference>
<dbReference type="SMART" id="SM00091">
    <property type="entry name" value="PAS"/>
    <property type="match status" value="3"/>
</dbReference>
<dbReference type="PRINTS" id="PR00344">
    <property type="entry name" value="BCTRLSENSOR"/>
</dbReference>
<dbReference type="Gene3D" id="3.30.450.20">
    <property type="entry name" value="PAS domain"/>
    <property type="match status" value="3"/>
</dbReference>
<dbReference type="Gene3D" id="1.10.287.130">
    <property type="match status" value="1"/>
</dbReference>
<comment type="catalytic activity">
    <reaction evidence="1">
        <text>ATP + protein L-histidine = ADP + protein N-phospho-L-histidine.</text>
        <dbReference type="EC" id="2.7.13.3"/>
    </reaction>
</comment>
<evidence type="ECO:0000259" key="7">
    <source>
        <dbReference type="PROSITE" id="PS50109"/>
    </source>
</evidence>
<dbReference type="OrthoDB" id="905895at2"/>
<evidence type="ECO:0000256" key="1">
    <source>
        <dbReference type="ARBA" id="ARBA00000085"/>
    </source>
</evidence>
<dbReference type="InterPro" id="IPR001610">
    <property type="entry name" value="PAC"/>
</dbReference>
<dbReference type="Gene3D" id="3.30.565.10">
    <property type="entry name" value="Histidine kinase-like ATPase, C-terminal domain"/>
    <property type="match status" value="1"/>
</dbReference>
<evidence type="ECO:0000259" key="8">
    <source>
        <dbReference type="PROSITE" id="PS50112"/>
    </source>
</evidence>
<organism evidence="10 11">
    <name type="scientific">Cyclobacterium amurskyense</name>
    <dbReference type="NCBI Taxonomy" id="320787"/>
    <lineage>
        <taxon>Bacteria</taxon>
        <taxon>Pseudomonadati</taxon>
        <taxon>Bacteroidota</taxon>
        <taxon>Cytophagia</taxon>
        <taxon>Cytophagales</taxon>
        <taxon>Cyclobacteriaceae</taxon>
        <taxon>Cyclobacterium</taxon>
    </lineage>
</organism>
<proteinExistence type="predicted"/>
<dbReference type="InterPro" id="IPR013656">
    <property type="entry name" value="PAS_4"/>
</dbReference>
<dbReference type="PANTHER" id="PTHR43304">
    <property type="entry name" value="PHYTOCHROME-LIKE PROTEIN CPH1"/>
    <property type="match status" value="1"/>
</dbReference>
<dbReference type="SUPFAM" id="SSF47384">
    <property type="entry name" value="Homodimeric domain of signal transducing histidine kinase"/>
    <property type="match status" value="1"/>
</dbReference>
<sequence length="749" mass="85405">MLANEENSQELSDVLMLCGIGAWELQPESQQLKFSSTGLKYIKTNNSESISLSAFIEMVQAPFREALAVCFERLIKDKIAFLDIFYLEDSTCLRVKGNSITKGNRTRIFGTIEGINYTQEKKIQLPINEVISNIHYKELYELHPLPIFIWEYDSLKIVDCNRQALLKYGYTKEEFLDLSLRDICPVDNVPSKDFYISKGPGKNGGHQVECQHHTKTGEVFYAKAYAQNIKIDSKYYIIELVTDFTDHVESEEQLLASLQELSDYRFALDESCLVLILNQDKKVDYLNLKFQQVTGFQSQEIVGNSPKAVYEENESLKDCLKAVSKGKIWRGELKGRKSDGGIFWVDTVITPFKDNKGKTYQFIWIGYDITEKKQAEESLFKERFLLRTIIDNLPIRIYVKDKKGKHIINNKSQYNDFLGASTEEETLGKTVFDYFPHEVAERMTAIDHQILEAGNSVMNLEECYHNKNGEINWLLTNKAALKDASGKVVGLVGMTKDVTERKKEEAILKQLNQELIKKAKELEQSNQELEQFAYIASHDLQEPLRMITGFLGILDKKYSSVLDEKGKQYMYFVVDGATRMKEIIMDLLTYSRAGRLEEKIKETDLAELISKVLSLQQTLISQKKAIIEVGPMPLLSIPIAPIHQVFQNLINNSLKYQEDGVVPKVSITAKERDNFWEFLVKDNGIGIPESAKDKVFILFSRLHSKSKYAGTGIGLAMCKKIIENLGGSIGFHSNEEGGTTFYFTVPKLL</sequence>
<dbReference type="CDD" id="cd00082">
    <property type="entry name" value="HisKA"/>
    <property type="match status" value="1"/>
</dbReference>
<evidence type="ECO:0000313" key="11">
    <source>
        <dbReference type="Proteomes" id="UP000036520"/>
    </source>
</evidence>
<dbReference type="SMART" id="SM00388">
    <property type="entry name" value="HisKA"/>
    <property type="match status" value="1"/>
</dbReference>
<feature type="domain" description="PAC" evidence="9">
    <location>
        <begin position="329"/>
        <end position="381"/>
    </location>
</feature>
<feature type="coiled-coil region" evidence="6">
    <location>
        <begin position="501"/>
        <end position="532"/>
    </location>
</feature>